<feature type="region of interest" description="Disordered" evidence="1">
    <location>
        <begin position="1"/>
        <end position="29"/>
    </location>
</feature>
<organism evidence="2 3">
    <name type="scientific">Marasmius crinis-equi</name>
    <dbReference type="NCBI Taxonomy" id="585013"/>
    <lineage>
        <taxon>Eukaryota</taxon>
        <taxon>Fungi</taxon>
        <taxon>Dikarya</taxon>
        <taxon>Basidiomycota</taxon>
        <taxon>Agaricomycotina</taxon>
        <taxon>Agaricomycetes</taxon>
        <taxon>Agaricomycetidae</taxon>
        <taxon>Agaricales</taxon>
        <taxon>Marasmiineae</taxon>
        <taxon>Marasmiaceae</taxon>
        <taxon>Marasmius</taxon>
    </lineage>
</organism>
<dbReference type="CDD" id="cd21037">
    <property type="entry name" value="MLKL_NTD"/>
    <property type="match status" value="1"/>
</dbReference>
<evidence type="ECO:0000313" key="2">
    <source>
        <dbReference type="EMBL" id="KAL0567818.1"/>
    </source>
</evidence>
<dbReference type="InterPro" id="IPR059179">
    <property type="entry name" value="MLKL-like_MCAfunc"/>
</dbReference>
<name>A0ABR3EY42_9AGAR</name>
<feature type="compositionally biased region" description="Pro residues" evidence="1">
    <location>
        <begin position="231"/>
        <end position="240"/>
    </location>
</feature>
<reference evidence="2 3" key="1">
    <citation type="submission" date="2024-02" db="EMBL/GenBank/DDBJ databases">
        <title>A draft genome for the cacao thread blight pathogen Marasmius crinis-equi.</title>
        <authorList>
            <person name="Cohen S.P."/>
            <person name="Baruah I.K."/>
            <person name="Amoako-Attah I."/>
            <person name="Bukari Y."/>
            <person name="Meinhardt L.W."/>
            <person name="Bailey B.A."/>
        </authorList>
    </citation>
    <scope>NUCLEOTIDE SEQUENCE [LARGE SCALE GENOMIC DNA]</scope>
    <source>
        <strain evidence="2 3">GH-76</strain>
    </source>
</reference>
<evidence type="ECO:0000313" key="3">
    <source>
        <dbReference type="Proteomes" id="UP001465976"/>
    </source>
</evidence>
<gene>
    <name evidence="2" type="ORF">V5O48_014178</name>
</gene>
<feature type="region of interest" description="Disordered" evidence="1">
    <location>
        <begin position="196"/>
        <end position="248"/>
    </location>
</feature>
<protein>
    <submittedName>
        <fullName evidence="2">Uncharacterized protein</fullName>
    </submittedName>
</protein>
<evidence type="ECO:0000256" key="1">
    <source>
        <dbReference type="SAM" id="MobiDB-lite"/>
    </source>
</evidence>
<dbReference type="Proteomes" id="UP001465976">
    <property type="component" value="Unassembled WGS sequence"/>
</dbReference>
<feature type="compositionally biased region" description="Basic and acidic residues" evidence="1">
    <location>
        <begin position="18"/>
        <end position="28"/>
    </location>
</feature>
<dbReference type="Gene3D" id="1.20.930.20">
    <property type="entry name" value="Adaptor protein Cbl, N-terminal domain"/>
    <property type="match status" value="1"/>
</dbReference>
<feature type="compositionally biased region" description="Low complexity" evidence="1">
    <location>
        <begin position="207"/>
        <end position="230"/>
    </location>
</feature>
<proteinExistence type="predicted"/>
<accession>A0ABR3EY42</accession>
<sequence length="285" mass="31617">MSLLSKEMNPVNSSSTSLDEKKREDPWRFRKRKSTATDVSISVLTTLKEVSQAAGGISYLGIAAAIALEIVNAAQGAKDNRDSFKRLACDACSLVVNIAAVCDELVQDEEKEISPSLKRHLETLTETLNQIKTFAQKRAEKAYWKRFISSQSDLDRIKEFRERLAQAVDLFGVQSHITVRESIARLATRQQSFHDEFKNYPGPRQASPEPLSPLTESPTETEYGSNNPFRSPTPPTPTPKPNSTFDDAFKDFLSSSTVTGTIVVNNIAGNNHTTTTNTSNFMRPT</sequence>
<comment type="caution">
    <text evidence="2">The sequence shown here is derived from an EMBL/GenBank/DDBJ whole genome shotgun (WGS) entry which is preliminary data.</text>
</comment>
<keyword evidence="3" id="KW-1185">Reference proteome</keyword>
<dbReference type="EMBL" id="JBAHYK010001486">
    <property type="protein sequence ID" value="KAL0567818.1"/>
    <property type="molecule type" value="Genomic_DNA"/>
</dbReference>
<dbReference type="InterPro" id="IPR036537">
    <property type="entry name" value="Adaptor_Cbl_N_dom_sf"/>
</dbReference>